<organism evidence="1 2">
    <name type="scientific">Massarina eburnea CBS 473.64</name>
    <dbReference type="NCBI Taxonomy" id="1395130"/>
    <lineage>
        <taxon>Eukaryota</taxon>
        <taxon>Fungi</taxon>
        <taxon>Dikarya</taxon>
        <taxon>Ascomycota</taxon>
        <taxon>Pezizomycotina</taxon>
        <taxon>Dothideomycetes</taxon>
        <taxon>Pleosporomycetidae</taxon>
        <taxon>Pleosporales</taxon>
        <taxon>Massarineae</taxon>
        <taxon>Massarinaceae</taxon>
        <taxon>Massarina</taxon>
    </lineage>
</organism>
<sequence>MAEDTDIELRVFTKTTASTKDDVHLREPLTDPNMHDLTKNVHAKFPRRVRKMVYQFVLDIANVEGVTTMDDLKRDQPSLIPQRVHSKSTSVFPGFLEEFYQVLYASIPHRVRTIPIDRYMSSDPFGVGFTPADIQIKALHLTIPAASRHYRRIVQDLEYLLTLNTVMSGFKLYVKLDQFPGLYTYKIEQLYEVYSAFEDVVQEIESREGEVCVEFTVYGETFGQDLNQWRIYLASQL</sequence>
<gene>
    <name evidence="1" type="ORF">P280DRAFT_473463</name>
</gene>
<evidence type="ECO:0000313" key="2">
    <source>
        <dbReference type="Proteomes" id="UP000799753"/>
    </source>
</evidence>
<dbReference type="EMBL" id="MU006801">
    <property type="protein sequence ID" value="KAF2636067.1"/>
    <property type="molecule type" value="Genomic_DNA"/>
</dbReference>
<dbReference type="AlphaFoldDB" id="A0A6A6RLU6"/>
<name>A0A6A6RLU6_9PLEO</name>
<evidence type="ECO:0000313" key="1">
    <source>
        <dbReference type="EMBL" id="KAF2636067.1"/>
    </source>
</evidence>
<proteinExistence type="predicted"/>
<reference evidence="1" key="1">
    <citation type="journal article" date="2020" name="Stud. Mycol.">
        <title>101 Dothideomycetes genomes: a test case for predicting lifestyles and emergence of pathogens.</title>
        <authorList>
            <person name="Haridas S."/>
            <person name="Albert R."/>
            <person name="Binder M."/>
            <person name="Bloem J."/>
            <person name="Labutti K."/>
            <person name="Salamov A."/>
            <person name="Andreopoulos B."/>
            <person name="Baker S."/>
            <person name="Barry K."/>
            <person name="Bills G."/>
            <person name="Bluhm B."/>
            <person name="Cannon C."/>
            <person name="Castanera R."/>
            <person name="Culley D."/>
            <person name="Daum C."/>
            <person name="Ezra D."/>
            <person name="Gonzalez J."/>
            <person name="Henrissat B."/>
            <person name="Kuo A."/>
            <person name="Liang C."/>
            <person name="Lipzen A."/>
            <person name="Lutzoni F."/>
            <person name="Magnuson J."/>
            <person name="Mondo S."/>
            <person name="Nolan M."/>
            <person name="Ohm R."/>
            <person name="Pangilinan J."/>
            <person name="Park H.-J."/>
            <person name="Ramirez L."/>
            <person name="Alfaro M."/>
            <person name="Sun H."/>
            <person name="Tritt A."/>
            <person name="Yoshinaga Y."/>
            <person name="Zwiers L.-H."/>
            <person name="Turgeon B."/>
            <person name="Goodwin S."/>
            <person name="Spatafora J."/>
            <person name="Crous P."/>
            <person name="Grigoriev I."/>
        </authorList>
    </citation>
    <scope>NUCLEOTIDE SEQUENCE</scope>
    <source>
        <strain evidence="1">CBS 473.64</strain>
    </source>
</reference>
<accession>A0A6A6RLU6</accession>
<dbReference type="Proteomes" id="UP000799753">
    <property type="component" value="Unassembled WGS sequence"/>
</dbReference>
<protein>
    <submittedName>
        <fullName evidence="1">Uncharacterized protein</fullName>
    </submittedName>
</protein>
<keyword evidence="2" id="KW-1185">Reference proteome</keyword>